<dbReference type="AlphaFoldDB" id="A0A285I5B7"/>
<evidence type="ECO:0000256" key="14">
    <source>
        <dbReference type="ARBA" id="ARBA00023141"/>
    </source>
</evidence>
<dbReference type="Gene3D" id="1.20.1090.10">
    <property type="entry name" value="Dehydroquinate synthase-like - alpha domain"/>
    <property type="match status" value="1"/>
</dbReference>
<sequence length="361" mass="39983">MEQLRVDLGERSYDIKIGYDILANVGEYLKELKLGSKVLIITNELVDSLYGREVEQAIKDAGFGVSIAKIGDGEKYKSLDTARELYDQAVEANLDRSSTIVALGGGVVGDIAGFIASTYMRGVNFVQIPTTVLSQVDSSVGGKVAVNHPQGKNLIGAFYQPKLVVADVKVLKTLEERQLKAGLVEVIKHGMIWDEEFFRFFEDNREDILNLKPEAMIYAVKRSCEIKAEVVAQDEREMGVRAILNYGHTIGHALEAITHYQRYVHGEAVAIGILAAAKLANKLGMLDLADVTRQENILKDFGLPVSFTELDNDDILKSLAKDKKVQDGVIRFVLLEEIGRVVIKSDLPHNIIREVLEELRG</sequence>
<dbReference type="InterPro" id="IPR016037">
    <property type="entry name" value="DHQ_synth_AroB"/>
</dbReference>
<feature type="binding site" evidence="17">
    <location>
        <begin position="130"/>
        <end position="131"/>
    </location>
    <ligand>
        <name>NAD(+)</name>
        <dbReference type="ChEBI" id="CHEBI:57540"/>
    </ligand>
</feature>
<proteinExistence type="inferred from homology"/>
<dbReference type="EMBL" id="OBDZ01000031">
    <property type="protein sequence ID" value="SNY43212.1"/>
    <property type="molecule type" value="Genomic_DNA"/>
</dbReference>
<dbReference type="InterPro" id="IPR056179">
    <property type="entry name" value="DHQS_C"/>
</dbReference>
<evidence type="ECO:0000256" key="2">
    <source>
        <dbReference type="ARBA" id="ARBA00001911"/>
    </source>
</evidence>
<dbReference type="Pfam" id="PF01761">
    <property type="entry name" value="DHQ_synthase"/>
    <property type="match status" value="1"/>
</dbReference>
<dbReference type="GO" id="GO:0000166">
    <property type="term" value="F:nucleotide binding"/>
    <property type="evidence" value="ECO:0007669"/>
    <property type="project" value="UniProtKB-KW"/>
</dbReference>
<keyword evidence="15 17" id="KW-0456">Lyase</keyword>
<dbReference type="PIRSF" id="PIRSF001455">
    <property type="entry name" value="DHQ_synth"/>
    <property type="match status" value="1"/>
</dbReference>
<dbReference type="EC" id="4.2.3.4" evidence="6 17"/>
<dbReference type="HAMAP" id="MF_00110">
    <property type="entry name" value="DHQ_synthase"/>
    <property type="match status" value="1"/>
</dbReference>
<keyword evidence="9 17" id="KW-0028">Amino-acid biosynthesis</keyword>
<evidence type="ECO:0000256" key="16">
    <source>
        <dbReference type="ARBA" id="ARBA00023285"/>
    </source>
</evidence>
<evidence type="ECO:0000259" key="18">
    <source>
        <dbReference type="Pfam" id="PF01761"/>
    </source>
</evidence>
<evidence type="ECO:0000256" key="12">
    <source>
        <dbReference type="ARBA" id="ARBA00022833"/>
    </source>
</evidence>
<evidence type="ECO:0000259" key="19">
    <source>
        <dbReference type="Pfam" id="PF24621"/>
    </source>
</evidence>
<dbReference type="GO" id="GO:0005737">
    <property type="term" value="C:cytoplasm"/>
    <property type="evidence" value="ECO:0007669"/>
    <property type="project" value="UniProtKB-SubCell"/>
</dbReference>
<dbReference type="NCBIfam" id="TIGR01357">
    <property type="entry name" value="aroB"/>
    <property type="match status" value="1"/>
</dbReference>
<comment type="cofactor">
    <cofactor evidence="17">
        <name>Co(2+)</name>
        <dbReference type="ChEBI" id="CHEBI:48828"/>
    </cofactor>
    <cofactor evidence="17">
        <name>Zn(2+)</name>
        <dbReference type="ChEBI" id="CHEBI:29105"/>
    </cofactor>
    <text evidence="17">Binds 1 divalent metal cation per subunit. Can use either Co(2+) or Zn(2+).</text>
</comment>
<feature type="binding site" evidence="17">
    <location>
        <begin position="106"/>
        <end position="110"/>
    </location>
    <ligand>
        <name>NAD(+)</name>
        <dbReference type="ChEBI" id="CHEBI:57540"/>
    </ligand>
</feature>
<dbReference type="InterPro" id="IPR030963">
    <property type="entry name" value="DHQ_synth_fam"/>
</dbReference>
<dbReference type="Gene3D" id="3.40.50.1970">
    <property type="match status" value="1"/>
</dbReference>
<comment type="function">
    <text evidence="17">Catalyzes the conversion of 3-deoxy-D-arabino-heptulosonate 7-phosphate (DAHP) to dehydroquinate (DHQ).</text>
</comment>
<dbReference type="GO" id="GO:0008652">
    <property type="term" value="P:amino acid biosynthetic process"/>
    <property type="evidence" value="ECO:0007669"/>
    <property type="project" value="UniProtKB-KW"/>
</dbReference>
<dbReference type="SUPFAM" id="SSF56796">
    <property type="entry name" value="Dehydroquinate synthase-like"/>
    <property type="match status" value="1"/>
</dbReference>
<organism evidence="20 21">
    <name type="scientific">Orenia metallireducens</name>
    <dbReference type="NCBI Taxonomy" id="1413210"/>
    <lineage>
        <taxon>Bacteria</taxon>
        <taxon>Bacillati</taxon>
        <taxon>Bacillota</taxon>
        <taxon>Clostridia</taxon>
        <taxon>Halanaerobiales</taxon>
        <taxon>Halobacteroidaceae</taxon>
        <taxon>Orenia</taxon>
    </lineage>
</organism>
<dbReference type="Pfam" id="PF24621">
    <property type="entry name" value="DHQS_C"/>
    <property type="match status" value="1"/>
</dbReference>
<dbReference type="GO" id="GO:0003856">
    <property type="term" value="F:3-dehydroquinate synthase activity"/>
    <property type="evidence" value="ECO:0007669"/>
    <property type="project" value="UniProtKB-UniRule"/>
</dbReference>
<dbReference type="STRING" id="1413210.U472_05455"/>
<dbReference type="Proteomes" id="UP000219573">
    <property type="component" value="Unassembled WGS sequence"/>
</dbReference>
<dbReference type="PANTHER" id="PTHR43622">
    <property type="entry name" value="3-DEHYDROQUINATE SYNTHASE"/>
    <property type="match status" value="1"/>
</dbReference>
<feature type="binding site" evidence="17">
    <location>
        <position position="265"/>
    </location>
    <ligand>
        <name>Zn(2+)</name>
        <dbReference type="ChEBI" id="CHEBI:29105"/>
    </ligand>
</feature>
<keyword evidence="21" id="KW-1185">Reference proteome</keyword>
<keyword evidence="10 17" id="KW-0479">Metal-binding</keyword>
<dbReference type="PANTHER" id="PTHR43622:SF7">
    <property type="entry name" value="3-DEHYDROQUINATE SYNTHASE, CHLOROPLASTIC"/>
    <property type="match status" value="1"/>
</dbReference>
<feature type="domain" description="3-dehydroquinate synthase N-terminal" evidence="18">
    <location>
        <begin position="69"/>
        <end position="180"/>
    </location>
</feature>
<dbReference type="InterPro" id="IPR030960">
    <property type="entry name" value="DHQS/DOIS_N"/>
</dbReference>
<dbReference type="CDD" id="cd08195">
    <property type="entry name" value="DHQS"/>
    <property type="match status" value="1"/>
</dbReference>
<evidence type="ECO:0000256" key="8">
    <source>
        <dbReference type="ARBA" id="ARBA00022490"/>
    </source>
</evidence>
<feature type="binding site" evidence="17">
    <location>
        <position position="143"/>
    </location>
    <ligand>
        <name>NAD(+)</name>
        <dbReference type="ChEBI" id="CHEBI:57540"/>
    </ligand>
</feature>
<comment type="similarity">
    <text evidence="5 17">Belongs to the sugar phosphate cyclases superfamily. Dehydroquinate synthase family.</text>
</comment>
<evidence type="ECO:0000256" key="7">
    <source>
        <dbReference type="ARBA" id="ARBA00017684"/>
    </source>
</evidence>
<dbReference type="GO" id="GO:0046872">
    <property type="term" value="F:metal ion binding"/>
    <property type="evidence" value="ECO:0007669"/>
    <property type="project" value="UniProtKB-KW"/>
</dbReference>
<keyword evidence="13 17" id="KW-0520">NAD</keyword>
<dbReference type="UniPathway" id="UPA00053">
    <property type="reaction ID" value="UER00085"/>
</dbReference>
<keyword evidence="8 17" id="KW-0963">Cytoplasm</keyword>
<keyword evidence="11 17" id="KW-0547">Nucleotide-binding</keyword>
<feature type="binding site" evidence="17">
    <location>
        <position position="185"/>
    </location>
    <ligand>
        <name>Zn(2+)</name>
        <dbReference type="ChEBI" id="CHEBI:29105"/>
    </ligand>
</feature>
<keyword evidence="16 17" id="KW-0170">Cobalt</keyword>
<evidence type="ECO:0000256" key="1">
    <source>
        <dbReference type="ARBA" id="ARBA00001393"/>
    </source>
</evidence>
<evidence type="ECO:0000313" key="20">
    <source>
        <dbReference type="EMBL" id="SNY43212.1"/>
    </source>
</evidence>
<comment type="catalytic activity">
    <reaction evidence="1 17">
        <text>7-phospho-2-dehydro-3-deoxy-D-arabino-heptonate = 3-dehydroquinate + phosphate</text>
        <dbReference type="Rhea" id="RHEA:21968"/>
        <dbReference type="ChEBI" id="CHEBI:32364"/>
        <dbReference type="ChEBI" id="CHEBI:43474"/>
        <dbReference type="ChEBI" id="CHEBI:58394"/>
        <dbReference type="EC" id="4.2.3.4"/>
    </reaction>
</comment>
<reference evidence="21" key="1">
    <citation type="submission" date="2017-09" db="EMBL/GenBank/DDBJ databases">
        <authorList>
            <person name="Varghese N."/>
            <person name="Submissions S."/>
        </authorList>
    </citation>
    <scope>NUCLEOTIDE SEQUENCE [LARGE SCALE GENOMIC DNA]</scope>
    <source>
        <strain evidence="21">MSL47</strain>
    </source>
</reference>
<dbReference type="RefSeq" id="WP_097019175.1">
    <property type="nucleotide sequence ID" value="NZ_OBDZ01000031.1"/>
</dbReference>
<comment type="subcellular location">
    <subcellularLocation>
        <location evidence="3 17">Cytoplasm</location>
    </subcellularLocation>
</comment>
<accession>A0A285I5B7</accession>
<evidence type="ECO:0000256" key="11">
    <source>
        <dbReference type="ARBA" id="ARBA00022741"/>
    </source>
</evidence>
<evidence type="ECO:0000313" key="21">
    <source>
        <dbReference type="Proteomes" id="UP000219573"/>
    </source>
</evidence>
<feature type="binding site" evidence="17">
    <location>
        <position position="152"/>
    </location>
    <ligand>
        <name>NAD(+)</name>
        <dbReference type="ChEBI" id="CHEBI:57540"/>
    </ligand>
</feature>
<evidence type="ECO:0000256" key="9">
    <source>
        <dbReference type="ARBA" id="ARBA00022605"/>
    </source>
</evidence>
<evidence type="ECO:0000256" key="15">
    <source>
        <dbReference type="ARBA" id="ARBA00023239"/>
    </source>
</evidence>
<comment type="pathway">
    <text evidence="4 17">Metabolic intermediate biosynthesis; chorismate biosynthesis; chorismate from D-erythrose 4-phosphate and phosphoenolpyruvate: step 2/7.</text>
</comment>
<comment type="cofactor">
    <cofactor evidence="2 17">
        <name>NAD(+)</name>
        <dbReference type="ChEBI" id="CHEBI:57540"/>
    </cofactor>
</comment>
<feature type="domain" description="3-dehydroquinate synthase C-terminal" evidence="19">
    <location>
        <begin position="182"/>
        <end position="325"/>
    </location>
</feature>
<dbReference type="GO" id="GO:0009423">
    <property type="term" value="P:chorismate biosynthetic process"/>
    <property type="evidence" value="ECO:0007669"/>
    <property type="project" value="UniProtKB-UniRule"/>
</dbReference>
<evidence type="ECO:0000256" key="4">
    <source>
        <dbReference type="ARBA" id="ARBA00004661"/>
    </source>
</evidence>
<dbReference type="InterPro" id="IPR050071">
    <property type="entry name" value="Dehydroquinate_synthase"/>
</dbReference>
<keyword evidence="12 17" id="KW-0862">Zinc</keyword>
<name>A0A285I5B7_9FIRM</name>
<dbReference type="OrthoDB" id="9806583at2"/>
<evidence type="ECO:0000256" key="10">
    <source>
        <dbReference type="ARBA" id="ARBA00022723"/>
    </source>
</evidence>
<evidence type="ECO:0000256" key="13">
    <source>
        <dbReference type="ARBA" id="ARBA00023027"/>
    </source>
</evidence>
<feature type="binding site" evidence="17">
    <location>
        <begin position="72"/>
        <end position="77"/>
    </location>
    <ligand>
        <name>NAD(+)</name>
        <dbReference type="ChEBI" id="CHEBI:57540"/>
    </ligand>
</feature>
<gene>
    <name evidence="17" type="primary">aroB</name>
    <name evidence="20" type="ORF">SAMN06265827_13130</name>
</gene>
<feature type="binding site" evidence="17">
    <location>
        <position position="248"/>
    </location>
    <ligand>
        <name>Zn(2+)</name>
        <dbReference type="ChEBI" id="CHEBI:29105"/>
    </ligand>
</feature>
<dbReference type="GO" id="GO:0009073">
    <property type="term" value="P:aromatic amino acid family biosynthetic process"/>
    <property type="evidence" value="ECO:0007669"/>
    <property type="project" value="UniProtKB-KW"/>
</dbReference>
<protein>
    <recommendedName>
        <fullName evidence="7 17">3-dehydroquinate synthase</fullName>
        <shortName evidence="17">DHQS</shortName>
        <ecNumber evidence="6 17">4.2.3.4</ecNumber>
    </recommendedName>
</protein>
<comment type="caution">
    <text evidence="17">Lacks conserved residue(s) required for the propagation of feature annotation.</text>
</comment>
<keyword evidence="14 17" id="KW-0057">Aromatic amino acid biosynthesis</keyword>
<evidence type="ECO:0000256" key="3">
    <source>
        <dbReference type="ARBA" id="ARBA00004496"/>
    </source>
</evidence>
<evidence type="ECO:0000256" key="17">
    <source>
        <dbReference type="HAMAP-Rule" id="MF_00110"/>
    </source>
</evidence>
<evidence type="ECO:0000256" key="5">
    <source>
        <dbReference type="ARBA" id="ARBA00005412"/>
    </source>
</evidence>
<evidence type="ECO:0000256" key="6">
    <source>
        <dbReference type="ARBA" id="ARBA00013031"/>
    </source>
</evidence>
<dbReference type="FunFam" id="3.40.50.1970:FF:000001">
    <property type="entry name" value="3-dehydroquinate synthase"/>
    <property type="match status" value="1"/>
</dbReference>